<sequence length="614" mass="68440">MSAGSECLALQLRVRSAYLRRDEHSWDRQVRGPDSQATPSAAGVEPIHSSRRRICQPPRRQRDGSATAARRPSSPDLRLPFAITHLRNLYPAHLTDSSMQLFKAAKAFDGAETLVEEGRMLRGVTLVEKARRVPCLAPGFAEKGCSSLKLETFDVEATSPSTQAGIPAVVERLRGQLDAWKKDPNQKATEAIPKIQKKLPTAQEPAQDVGHVEPTEDNAQHPVSPFTPPTHKHIQKDTDSFEAAGGQAERESKDIDQKRNFAQNKDKCCKIARYQTERDGKDTARNNRASAKGIIRLEAAKDRADYNGEGTAQNKATKKHISHLEVAENHVEHGGRLTAQEKKKAAQEDEQLDVAEDQAEHGAKAPTPTLSTPLTPSNPHPAPDSRRHGISSGPSATTSKPAQRNQTDNGGHGEQKLSLLSLGLRASGEALMKNAPHRPREPPAVSRGAQPHVAPSLSPESWVLEPARPPVIARSKLKMPHIEYEYDEDGMVMGSELVDKVIEVYMRVKPDWGIDDTPPPLSWKQMVSKILTPTRVWDAETAQRQSMWKLQWQTQIVMMDQSHRNVLAFEARKEIYQANVREEEELCQYKAEHEARLRYIMFVEAPKFWEQLGV</sequence>
<feature type="compositionally biased region" description="Low complexity" evidence="1">
    <location>
        <begin position="366"/>
        <end position="375"/>
    </location>
</feature>
<gene>
    <name evidence="2 4" type="ORF">BDZ99DRAFT_563057</name>
</gene>
<evidence type="ECO:0000313" key="4">
    <source>
        <dbReference type="RefSeq" id="XP_033577202.1"/>
    </source>
</evidence>
<name>A0A6A6YNY2_9PEZI</name>
<dbReference type="Proteomes" id="UP000504636">
    <property type="component" value="Unplaced"/>
</dbReference>
<reference evidence="4" key="2">
    <citation type="submission" date="2020-04" db="EMBL/GenBank/DDBJ databases">
        <authorList>
            <consortium name="NCBI Genome Project"/>
        </authorList>
    </citation>
    <scope>NUCLEOTIDE SEQUENCE</scope>
    <source>
        <strain evidence="4">CBS 304.34</strain>
    </source>
</reference>
<feature type="region of interest" description="Disordered" evidence="1">
    <location>
        <begin position="56"/>
        <end position="75"/>
    </location>
</feature>
<evidence type="ECO:0000313" key="2">
    <source>
        <dbReference type="EMBL" id="KAF2810238.1"/>
    </source>
</evidence>
<dbReference type="OrthoDB" id="2195113at2759"/>
<dbReference type="EMBL" id="MU003700">
    <property type="protein sequence ID" value="KAF2810238.1"/>
    <property type="molecule type" value="Genomic_DNA"/>
</dbReference>
<evidence type="ECO:0000313" key="3">
    <source>
        <dbReference type="Proteomes" id="UP000504636"/>
    </source>
</evidence>
<feature type="compositionally biased region" description="Polar residues" evidence="1">
    <location>
        <begin position="392"/>
        <end position="409"/>
    </location>
</feature>
<feature type="region of interest" description="Disordered" evidence="1">
    <location>
        <begin position="329"/>
        <end position="415"/>
    </location>
</feature>
<feature type="compositionally biased region" description="Acidic residues" evidence="1">
    <location>
        <begin position="348"/>
        <end position="357"/>
    </location>
</feature>
<reference evidence="4" key="3">
    <citation type="submission" date="2025-04" db="UniProtKB">
        <authorList>
            <consortium name="RefSeq"/>
        </authorList>
    </citation>
    <scope>IDENTIFICATION</scope>
    <source>
        <strain evidence="4">CBS 304.34</strain>
    </source>
</reference>
<feature type="compositionally biased region" description="Basic and acidic residues" evidence="1">
    <location>
        <begin position="248"/>
        <end position="259"/>
    </location>
</feature>
<reference evidence="2 4" key="1">
    <citation type="journal article" date="2020" name="Stud. Mycol.">
        <title>101 Dothideomycetes genomes: a test case for predicting lifestyles and emergence of pathogens.</title>
        <authorList>
            <person name="Haridas S."/>
            <person name="Albert R."/>
            <person name="Binder M."/>
            <person name="Bloem J."/>
            <person name="Labutti K."/>
            <person name="Salamov A."/>
            <person name="Andreopoulos B."/>
            <person name="Baker S."/>
            <person name="Barry K."/>
            <person name="Bills G."/>
            <person name="Bluhm B."/>
            <person name="Cannon C."/>
            <person name="Castanera R."/>
            <person name="Culley D."/>
            <person name="Daum C."/>
            <person name="Ezra D."/>
            <person name="Gonzalez J."/>
            <person name="Henrissat B."/>
            <person name="Kuo A."/>
            <person name="Liang C."/>
            <person name="Lipzen A."/>
            <person name="Lutzoni F."/>
            <person name="Magnuson J."/>
            <person name="Mondo S."/>
            <person name="Nolan M."/>
            <person name="Ohm R."/>
            <person name="Pangilinan J."/>
            <person name="Park H.-J."/>
            <person name="Ramirez L."/>
            <person name="Alfaro M."/>
            <person name="Sun H."/>
            <person name="Tritt A."/>
            <person name="Yoshinaga Y."/>
            <person name="Zwiers L.-H."/>
            <person name="Turgeon B."/>
            <person name="Goodwin S."/>
            <person name="Spatafora J."/>
            <person name="Crous P."/>
            <person name="Grigoriev I."/>
        </authorList>
    </citation>
    <scope>NUCLEOTIDE SEQUENCE</scope>
    <source>
        <strain evidence="2 4">CBS 304.34</strain>
    </source>
</reference>
<organism evidence="2">
    <name type="scientific">Mytilinidion resinicola</name>
    <dbReference type="NCBI Taxonomy" id="574789"/>
    <lineage>
        <taxon>Eukaryota</taxon>
        <taxon>Fungi</taxon>
        <taxon>Dikarya</taxon>
        <taxon>Ascomycota</taxon>
        <taxon>Pezizomycotina</taxon>
        <taxon>Dothideomycetes</taxon>
        <taxon>Pleosporomycetidae</taxon>
        <taxon>Mytilinidiales</taxon>
        <taxon>Mytilinidiaceae</taxon>
        <taxon>Mytilinidion</taxon>
    </lineage>
</organism>
<protein>
    <submittedName>
        <fullName evidence="2 4">Uncharacterized protein</fullName>
    </submittedName>
</protein>
<feature type="region of interest" description="Disordered" evidence="1">
    <location>
        <begin position="194"/>
        <end position="259"/>
    </location>
</feature>
<dbReference type="GeneID" id="54468249"/>
<feature type="compositionally biased region" description="Basic and acidic residues" evidence="1">
    <location>
        <begin position="329"/>
        <end position="347"/>
    </location>
</feature>
<keyword evidence="3" id="KW-1185">Reference proteome</keyword>
<feature type="region of interest" description="Disordered" evidence="1">
    <location>
        <begin position="24"/>
        <end position="50"/>
    </location>
</feature>
<dbReference type="RefSeq" id="XP_033577202.1">
    <property type="nucleotide sequence ID" value="XM_033727356.1"/>
</dbReference>
<feature type="region of interest" description="Disordered" evidence="1">
    <location>
        <begin position="434"/>
        <end position="457"/>
    </location>
</feature>
<dbReference type="AlphaFoldDB" id="A0A6A6YNY2"/>
<proteinExistence type="predicted"/>
<evidence type="ECO:0000256" key="1">
    <source>
        <dbReference type="SAM" id="MobiDB-lite"/>
    </source>
</evidence>
<accession>A0A6A6YNY2</accession>